<gene>
    <name evidence="2" type="ORF">PVMG_05813</name>
</gene>
<dbReference type="AlphaFoldDB" id="A0A0J9TK80"/>
<proteinExistence type="predicted"/>
<evidence type="ECO:0000313" key="2">
    <source>
        <dbReference type="EMBL" id="KMZ95669.1"/>
    </source>
</evidence>
<feature type="compositionally biased region" description="Basic and acidic residues" evidence="1">
    <location>
        <begin position="238"/>
        <end position="248"/>
    </location>
</feature>
<feature type="compositionally biased region" description="Basic and acidic residues" evidence="1">
    <location>
        <begin position="257"/>
        <end position="282"/>
    </location>
</feature>
<evidence type="ECO:0000313" key="3">
    <source>
        <dbReference type="Proteomes" id="UP000053776"/>
    </source>
</evidence>
<reference evidence="2 3" key="1">
    <citation type="submission" date="2011-08" db="EMBL/GenBank/DDBJ databases">
        <title>The Genome Sequence of Plasmodium vivax Mauritania I.</title>
        <authorList>
            <consortium name="The Broad Institute Genome Sequencing Platform"/>
            <consortium name="The Broad Institute Genome Sequencing Center for Infectious Disease"/>
            <person name="Neafsey D."/>
            <person name="Carlton J."/>
            <person name="Barnwell J."/>
            <person name="Collins W."/>
            <person name="Escalante A."/>
            <person name="Mullikin J."/>
            <person name="Saul A."/>
            <person name="Guigo R."/>
            <person name="Camara F."/>
            <person name="Young S.K."/>
            <person name="Zeng Q."/>
            <person name="Gargeya S."/>
            <person name="Fitzgerald M."/>
            <person name="Haas B."/>
            <person name="Abouelleil A."/>
            <person name="Alvarado L."/>
            <person name="Arachchi H.M."/>
            <person name="Berlin A."/>
            <person name="Brown A."/>
            <person name="Chapman S.B."/>
            <person name="Chen Z."/>
            <person name="Dunbar C."/>
            <person name="Freedman E."/>
            <person name="Gearin G."/>
            <person name="Gellesch M."/>
            <person name="Goldberg J."/>
            <person name="Griggs A."/>
            <person name="Gujja S."/>
            <person name="Heiman D."/>
            <person name="Howarth C."/>
            <person name="Larson L."/>
            <person name="Lui A."/>
            <person name="MacDonald P.J.P."/>
            <person name="Montmayeur A."/>
            <person name="Murphy C."/>
            <person name="Neiman D."/>
            <person name="Pearson M."/>
            <person name="Priest M."/>
            <person name="Roberts A."/>
            <person name="Saif S."/>
            <person name="Shea T."/>
            <person name="Shenoy N."/>
            <person name="Sisk P."/>
            <person name="Stolte C."/>
            <person name="Sykes S."/>
            <person name="Wortman J."/>
            <person name="Nusbaum C."/>
            <person name="Birren B."/>
        </authorList>
    </citation>
    <scope>NUCLEOTIDE SEQUENCE [LARGE SCALE GENOMIC DNA]</scope>
    <source>
        <strain evidence="2 3">Mauritania I</strain>
    </source>
</reference>
<dbReference type="Proteomes" id="UP000053776">
    <property type="component" value="Unassembled WGS sequence"/>
</dbReference>
<feature type="region of interest" description="Disordered" evidence="1">
    <location>
        <begin position="238"/>
        <end position="284"/>
    </location>
</feature>
<protein>
    <submittedName>
        <fullName evidence="2">Uncharacterized protein</fullName>
    </submittedName>
</protein>
<sequence>MSGPTPEPEYFKNNDYINLKKRFGKRKSINYDDTFTNDFIKSKNQEIINLQFPEKIIRYLREYLVSGHVHYSYDKRYVCRYINFWLNREIRPYNKFKDESNFDLFKNFALGFSKAYYGNEDGACKGILNYIGPDTYERMDTIYKLYELYDELTSTEIRAKNPCETFGNIIANYIKAIKKYDNEEGKDYILIKKLLDLRDLTVKSDIPSYVTCPHRITEFIEPNEYKERLRKDEIKKSQEEELKRRKQEEEEEEEREVLERQKSQISQQREKLDIDEPLRNEEDLSLEVPTQKNERGQSFGVESPRGEGYKIMQEYARPSSFYSERLRTQKEQLEQTERGYGGFKDETIDTSTTSGITGSITDTISGFIKEVDPAPVLGVSGIQSFEIIIICLYYFKKKLSLSYNYVLNFLNFLFNFSIPQLDPSLEEEEDDSVKFLAVSEDFHQISQIFRNMVAGMLDIVQWI</sequence>
<dbReference type="EMBL" id="KQ234977">
    <property type="protein sequence ID" value="KMZ95669.1"/>
    <property type="molecule type" value="Genomic_DNA"/>
</dbReference>
<name>A0A0J9TK80_PLAVI</name>
<accession>A0A0J9TK80</accession>
<organism evidence="2 3">
    <name type="scientific">Plasmodium vivax Mauritania I</name>
    <dbReference type="NCBI Taxonomy" id="1035515"/>
    <lineage>
        <taxon>Eukaryota</taxon>
        <taxon>Sar</taxon>
        <taxon>Alveolata</taxon>
        <taxon>Apicomplexa</taxon>
        <taxon>Aconoidasida</taxon>
        <taxon>Haemosporida</taxon>
        <taxon>Plasmodiidae</taxon>
        <taxon>Plasmodium</taxon>
        <taxon>Plasmodium (Plasmodium)</taxon>
    </lineage>
</organism>
<evidence type="ECO:0000256" key="1">
    <source>
        <dbReference type="SAM" id="MobiDB-lite"/>
    </source>
</evidence>